<evidence type="ECO:0000256" key="1">
    <source>
        <dbReference type="ARBA" id="ARBA00023015"/>
    </source>
</evidence>
<evidence type="ECO:0000313" key="5">
    <source>
        <dbReference type="EMBL" id="MFC6881855.1"/>
    </source>
</evidence>
<dbReference type="InterPro" id="IPR019888">
    <property type="entry name" value="Tscrpt_reg_AsnC-like"/>
</dbReference>
<dbReference type="Gene3D" id="3.30.70.920">
    <property type="match status" value="1"/>
</dbReference>
<dbReference type="SUPFAM" id="SSF54909">
    <property type="entry name" value="Dimeric alpha+beta barrel"/>
    <property type="match status" value="1"/>
</dbReference>
<keyword evidence="2" id="KW-0238">DNA-binding</keyword>
<dbReference type="PROSITE" id="PS50956">
    <property type="entry name" value="HTH_ASNC_2"/>
    <property type="match status" value="1"/>
</dbReference>
<evidence type="ECO:0000256" key="2">
    <source>
        <dbReference type="ARBA" id="ARBA00023125"/>
    </source>
</evidence>
<dbReference type="Pfam" id="PF01037">
    <property type="entry name" value="AsnC_trans_reg"/>
    <property type="match status" value="1"/>
</dbReference>
<dbReference type="PANTHER" id="PTHR30154:SF34">
    <property type="entry name" value="TRANSCRIPTIONAL REGULATOR AZLB"/>
    <property type="match status" value="1"/>
</dbReference>
<comment type="caution">
    <text evidence="5">The sequence shown here is derived from an EMBL/GenBank/DDBJ whole genome shotgun (WGS) entry which is preliminary data.</text>
</comment>
<evidence type="ECO:0000313" key="6">
    <source>
        <dbReference type="Proteomes" id="UP001596380"/>
    </source>
</evidence>
<dbReference type="Gene3D" id="1.10.10.10">
    <property type="entry name" value="Winged helix-like DNA-binding domain superfamily/Winged helix DNA-binding domain"/>
    <property type="match status" value="1"/>
</dbReference>
<reference evidence="6" key="1">
    <citation type="journal article" date="2019" name="Int. J. Syst. Evol. Microbiol.">
        <title>The Global Catalogue of Microorganisms (GCM) 10K type strain sequencing project: providing services to taxonomists for standard genome sequencing and annotation.</title>
        <authorList>
            <consortium name="The Broad Institute Genomics Platform"/>
            <consortium name="The Broad Institute Genome Sequencing Center for Infectious Disease"/>
            <person name="Wu L."/>
            <person name="Ma J."/>
        </authorList>
    </citation>
    <scope>NUCLEOTIDE SEQUENCE [LARGE SCALE GENOMIC DNA]</scope>
    <source>
        <strain evidence="6">JCM 3369</strain>
    </source>
</reference>
<accession>A0ABW2CNA6</accession>
<protein>
    <submittedName>
        <fullName evidence="5">Lrp/AsnC ligand binding domain-containing protein</fullName>
    </submittedName>
</protein>
<evidence type="ECO:0000256" key="3">
    <source>
        <dbReference type="ARBA" id="ARBA00023163"/>
    </source>
</evidence>
<dbReference type="InterPro" id="IPR011008">
    <property type="entry name" value="Dimeric_a/b-barrel"/>
</dbReference>
<dbReference type="InterPro" id="IPR000485">
    <property type="entry name" value="AsnC-type_HTH_dom"/>
</dbReference>
<keyword evidence="1" id="KW-0805">Transcription regulation</keyword>
<dbReference type="PRINTS" id="PR00033">
    <property type="entry name" value="HTHASNC"/>
</dbReference>
<dbReference type="RefSeq" id="WP_160823562.1">
    <property type="nucleotide sequence ID" value="NZ_JBHSXE010000001.1"/>
</dbReference>
<proteinExistence type="predicted"/>
<name>A0ABW2CNA6_9ACTN</name>
<evidence type="ECO:0000259" key="4">
    <source>
        <dbReference type="PROSITE" id="PS50956"/>
    </source>
</evidence>
<keyword evidence="3" id="KW-0804">Transcription</keyword>
<dbReference type="SMART" id="SM00344">
    <property type="entry name" value="HTH_ASNC"/>
    <property type="match status" value="1"/>
</dbReference>
<dbReference type="Proteomes" id="UP001596380">
    <property type="component" value="Unassembled WGS sequence"/>
</dbReference>
<dbReference type="InterPro" id="IPR036388">
    <property type="entry name" value="WH-like_DNA-bd_sf"/>
</dbReference>
<organism evidence="5 6">
    <name type="scientific">Actinomadura yumaensis</name>
    <dbReference type="NCBI Taxonomy" id="111807"/>
    <lineage>
        <taxon>Bacteria</taxon>
        <taxon>Bacillati</taxon>
        <taxon>Actinomycetota</taxon>
        <taxon>Actinomycetes</taxon>
        <taxon>Streptosporangiales</taxon>
        <taxon>Thermomonosporaceae</taxon>
        <taxon>Actinomadura</taxon>
    </lineage>
</organism>
<dbReference type="Pfam" id="PF13404">
    <property type="entry name" value="HTH_AsnC-type"/>
    <property type="match status" value="1"/>
</dbReference>
<keyword evidence="6" id="KW-1185">Reference proteome</keyword>
<feature type="domain" description="HTH asnC-type" evidence="4">
    <location>
        <begin position="92"/>
        <end position="152"/>
    </location>
</feature>
<dbReference type="PANTHER" id="PTHR30154">
    <property type="entry name" value="LEUCINE-RESPONSIVE REGULATORY PROTEIN"/>
    <property type="match status" value="1"/>
</dbReference>
<dbReference type="InterPro" id="IPR036390">
    <property type="entry name" value="WH_DNA-bd_sf"/>
</dbReference>
<dbReference type="InterPro" id="IPR019887">
    <property type="entry name" value="Tscrpt_reg_AsnC/Lrp_C"/>
</dbReference>
<sequence length="262" mass="27150">MHADARLLIRSRGDPAETAAALTARPTVYGCQVTTGEQDLVVRVRVRDDTASAAEADHIGDLDTVEAVRVFRVVSTVLDLPTPAVLPAPPRLDAIDWRLLELPQHDGRVAFSRLSSLIGLSTAATRARVVGLRKAGVVQVVAVADPARIGLAAAAGFALTTAGGANRVAAAAAQMPEVRAVAGGWGPWDIIGEVAAATPTLLAARLAQICALPGVTAHTTWSIPHPAAAPAPIDVRPGRPTLATVLDELQQADQGTRRAQQG</sequence>
<dbReference type="SUPFAM" id="SSF46785">
    <property type="entry name" value="Winged helix' DNA-binding domain"/>
    <property type="match status" value="1"/>
</dbReference>
<dbReference type="EMBL" id="JBHSXS010000010">
    <property type="protein sequence ID" value="MFC6881855.1"/>
    <property type="molecule type" value="Genomic_DNA"/>
</dbReference>
<gene>
    <name evidence="5" type="ORF">ACFQKB_19020</name>
</gene>